<name>A0A1V0GY55_9RHOB</name>
<dbReference type="KEGG" id="pye:A6J80_17225"/>
<dbReference type="SUPFAM" id="SSF54171">
    <property type="entry name" value="DNA-binding domain"/>
    <property type="match status" value="1"/>
</dbReference>
<evidence type="ECO:0000313" key="3">
    <source>
        <dbReference type="EMBL" id="ARC38619.1"/>
    </source>
</evidence>
<reference evidence="3" key="1">
    <citation type="submission" date="2017-12" db="EMBL/GenBank/DDBJ databases">
        <title>FDA dAtabase for Regulatory Grade micrObial Sequences (FDA-ARGOS): Supporting development and validation of Infectious Disease Dx tests.</title>
        <authorList>
            <person name="Campos J."/>
            <person name="Goldberg B."/>
            <person name="Tallon L."/>
            <person name="Sadzewicz L."/>
            <person name="Sengamalay N."/>
            <person name="Ott S."/>
            <person name="Godinez A."/>
            <person name="Nagaraj S."/>
            <person name="Vyas G."/>
            <person name="Aluvathingal J."/>
            <person name="Nadendla S."/>
            <person name="Geyer C."/>
            <person name="Nandy P."/>
            <person name="Hobson J."/>
            <person name="Sichtig H."/>
        </authorList>
    </citation>
    <scope>NUCLEOTIDE SEQUENCE</scope>
    <source>
        <strain evidence="3">FDAARGOS_252</strain>
    </source>
</reference>
<gene>
    <name evidence="3" type="ORF">A6J80_17225</name>
</gene>
<keyword evidence="3" id="KW-0378">Hydrolase</keyword>
<organism evidence="3 4">
    <name type="scientific">Paracoccus yeei</name>
    <dbReference type="NCBI Taxonomy" id="147645"/>
    <lineage>
        <taxon>Bacteria</taxon>
        <taxon>Pseudomonadati</taxon>
        <taxon>Pseudomonadota</taxon>
        <taxon>Alphaproteobacteria</taxon>
        <taxon>Rhodobacterales</taxon>
        <taxon>Paracoccaceae</taxon>
        <taxon>Paracoccus</taxon>
    </lineage>
</organism>
<dbReference type="InterPro" id="IPR016177">
    <property type="entry name" value="DNA-bd_dom_sf"/>
</dbReference>
<keyword evidence="3" id="KW-0255">Endonuclease</keyword>
<evidence type="ECO:0000256" key="1">
    <source>
        <dbReference type="SAM" id="MobiDB-lite"/>
    </source>
</evidence>
<dbReference type="Pfam" id="PF13392">
    <property type="entry name" value="HNH_3"/>
    <property type="match status" value="1"/>
</dbReference>
<feature type="domain" description="HNH nuclease" evidence="2">
    <location>
        <begin position="40"/>
        <end position="82"/>
    </location>
</feature>
<protein>
    <submittedName>
        <fullName evidence="3">HNH endonuclease</fullName>
    </submittedName>
</protein>
<evidence type="ECO:0000313" key="4">
    <source>
        <dbReference type="Proteomes" id="UP000191257"/>
    </source>
</evidence>
<dbReference type="GO" id="GO:0003677">
    <property type="term" value="F:DNA binding"/>
    <property type="evidence" value="ECO:0007669"/>
    <property type="project" value="InterPro"/>
</dbReference>
<dbReference type="SUPFAM" id="SSF54060">
    <property type="entry name" value="His-Me finger endonucleases"/>
    <property type="match status" value="1"/>
</dbReference>
<dbReference type="InterPro" id="IPR044925">
    <property type="entry name" value="His-Me_finger_sf"/>
</dbReference>
<dbReference type="STRING" id="147645.A6J80_17225"/>
<dbReference type="Gene3D" id="3.90.75.20">
    <property type="match status" value="1"/>
</dbReference>
<dbReference type="AlphaFoldDB" id="A0A1V0GY55"/>
<proteinExistence type="predicted"/>
<dbReference type="InterPro" id="IPR003615">
    <property type="entry name" value="HNH_nuc"/>
</dbReference>
<feature type="region of interest" description="Disordered" evidence="1">
    <location>
        <begin position="141"/>
        <end position="167"/>
    </location>
</feature>
<evidence type="ECO:0000259" key="2">
    <source>
        <dbReference type="Pfam" id="PF13392"/>
    </source>
</evidence>
<sequence length="167" mass="18881">MFSSEAVASAWNVQFAGKPALIINRSDGYLSGSIFDKRFLAHRVVWAMKYGEWPKDQIDHINGNRSDNRISNLRDVPNIENGKNLGLPSNNTSGVRGVYFSTLRKKWVVQIGSHEKRKTIGSFHDFEDAVAARRKAEKQFGYHSNHGSVRERFPKTTQSASAQQGDW</sequence>
<keyword evidence="3" id="KW-0540">Nuclease</keyword>
<dbReference type="Proteomes" id="UP000191257">
    <property type="component" value="Chromosome"/>
</dbReference>
<dbReference type="EMBL" id="CP020442">
    <property type="protein sequence ID" value="ARC38619.1"/>
    <property type="molecule type" value="Genomic_DNA"/>
</dbReference>
<keyword evidence="4" id="KW-1185">Reference proteome</keyword>
<accession>A0A1V0GY55</accession>
<feature type="compositionally biased region" description="Polar residues" evidence="1">
    <location>
        <begin position="155"/>
        <end position="167"/>
    </location>
</feature>
<dbReference type="GO" id="GO:0004519">
    <property type="term" value="F:endonuclease activity"/>
    <property type="evidence" value="ECO:0007669"/>
    <property type="project" value="UniProtKB-KW"/>
</dbReference>
<dbReference type="Gene3D" id="1.20.5.2050">
    <property type="match status" value="1"/>
</dbReference>